<feature type="domain" description="Reverse transcriptase" evidence="1">
    <location>
        <begin position="1"/>
        <end position="152"/>
    </location>
</feature>
<dbReference type="InterPro" id="IPR053134">
    <property type="entry name" value="RNA-dir_DNA_polymerase"/>
</dbReference>
<reference evidence="2" key="1">
    <citation type="journal article" date="2019" name="Sci. Rep.">
        <title>Draft genome of Tanacetum cinerariifolium, the natural source of mosquito coil.</title>
        <authorList>
            <person name="Yamashiro T."/>
            <person name="Shiraishi A."/>
            <person name="Satake H."/>
            <person name="Nakayama K."/>
        </authorList>
    </citation>
    <scope>NUCLEOTIDE SEQUENCE</scope>
</reference>
<dbReference type="InterPro" id="IPR043128">
    <property type="entry name" value="Rev_trsase/Diguanyl_cyclase"/>
</dbReference>
<dbReference type="InterPro" id="IPR012337">
    <property type="entry name" value="RNaseH-like_sf"/>
</dbReference>
<dbReference type="SUPFAM" id="SSF53098">
    <property type="entry name" value="Ribonuclease H-like"/>
    <property type="match status" value="1"/>
</dbReference>
<dbReference type="PANTHER" id="PTHR24559">
    <property type="entry name" value="TRANSPOSON TY3-I GAG-POL POLYPROTEIN"/>
    <property type="match status" value="1"/>
</dbReference>
<dbReference type="InterPro" id="IPR043502">
    <property type="entry name" value="DNA/RNA_pol_sf"/>
</dbReference>
<protein>
    <submittedName>
        <fullName evidence="2">Putative reverse transcriptase domain-containing protein</fullName>
    </submittedName>
</protein>
<dbReference type="EMBL" id="BKCJ010001512">
    <property type="protein sequence ID" value="GEU42010.1"/>
    <property type="molecule type" value="Genomic_DNA"/>
</dbReference>
<gene>
    <name evidence="2" type="ORF">Tci_013988</name>
</gene>
<sequence>MCIDYRKLNKLTVKNRYPLSRIDDLFDQLQRARYFSMIDLWSGYHQLKAHEDDIPKITFRTRYGQFKFTVMPFGLTNAPAVFMDLMNRVCKPYLDKFFIVFIDDIFIYSMSKEDHEVHLKLVLELLKKKKVVCQVFQSSVKDKILAAPGEAFKVENATAEMLCGLDQLMERKEDGGFMRSSSGYDTDWVIVDRPTKSAYFLEIREDYKMEKLARPYINKIVAGHGVPVSVISNRDGRFTSRIPIVKVHWILTRGPEDFMKAKYQREVLRISRKLREYSQWVERFMNYLEEQTDGETMINSIKNGDQPLPRVTQVSIAGTTSTE</sequence>
<name>A0A6L2JZE9_TANCI</name>
<proteinExistence type="predicted"/>
<keyword evidence="2" id="KW-0695">RNA-directed DNA polymerase</keyword>
<dbReference type="GO" id="GO:0003964">
    <property type="term" value="F:RNA-directed DNA polymerase activity"/>
    <property type="evidence" value="ECO:0007669"/>
    <property type="project" value="UniProtKB-KW"/>
</dbReference>
<dbReference type="AlphaFoldDB" id="A0A6L2JZE9"/>
<dbReference type="PROSITE" id="PS50878">
    <property type="entry name" value="RT_POL"/>
    <property type="match status" value="1"/>
</dbReference>
<keyword evidence="2" id="KW-0548">Nucleotidyltransferase</keyword>
<dbReference type="SUPFAM" id="SSF56672">
    <property type="entry name" value="DNA/RNA polymerases"/>
    <property type="match status" value="1"/>
</dbReference>
<comment type="caution">
    <text evidence="2">The sequence shown here is derived from an EMBL/GenBank/DDBJ whole genome shotgun (WGS) entry which is preliminary data.</text>
</comment>
<organism evidence="2">
    <name type="scientific">Tanacetum cinerariifolium</name>
    <name type="common">Dalmatian daisy</name>
    <name type="synonym">Chrysanthemum cinerariifolium</name>
    <dbReference type="NCBI Taxonomy" id="118510"/>
    <lineage>
        <taxon>Eukaryota</taxon>
        <taxon>Viridiplantae</taxon>
        <taxon>Streptophyta</taxon>
        <taxon>Embryophyta</taxon>
        <taxon>Tracheophyta</taxon>
        <taxon>Spermatophyta</taxon>
        <taxon>Magnoliopsida</taxon>
        <taxon>eudicotyledons</taxon>
        <taxon>Gunneridae</taxon>
        <taxon>Pentapetalae</taxon>
        <taxon>asterids</taxon>
        <taxon>campanulids</taxon>
        <taxon>Asterales</taxon>
        <taxon>Asteraceae</taxon>
        <taxon>Asteroideae</taxon>
        <taxon>Anthemideae</taxon>
        <taxon>Anthemidinae</taxon>
        <taxon>Tanacetum</taxon>
    </lineage>
</organism>
<keyword evidence="2" id="KW-0808">Transferase</keyword>
<dbReference type="Gene3D" id="3.30.70.270">
    <property type="match status" value="1"/>
</dbReference>
<dbReference type="Gene3D" id="3.10.10.10">
    <property type="entry name" value="HIV Type 1 Reverse Transcriptase, subunit A, domain 1"/>
    <property type="match status" value="1"/>
</dbReference>
<accession>A0A6L2JZE9</accession>
<evidence type="ECO:0000259" key="1">
    <source>
        <dbReference type="PROSITE" id="PS50878"/>
    </source>
</evidence>
<dbReference type="CDD" id="cd01647">
    <property type="entry name" value="RT_LTR"/>
    <property type="match status" value="1"/>
</dbReference>
<dbReference type="InterPro" id="IPR000477">
    <property type="entry name" value="RT_dom"/>
</dbReference>
<dbReference type="Pfam" id="PF00078">
    <property type="entry name" value="RVT_1"/>
    <property type="match status" value="1"/>
</dbReference>
<dbReference type="PANTHER" id="PTHR24559:SF444">
    <property type="entry name" value="REVERSE TRANSCRIPTASE DOMAIN-CONTAINING PROTEIN"/>
    <property type="match status" value="1"/>
</dbReference>
<evidence type="ECO:0000313" key="2">
    <source>
        <dbReference type="EMBL" id="GEU42010.1"/>
    </source>
</evidence>